<comment type="similarity">
    <text evidence="1">Belongs to the aldo/keto reductase family.</text>
</comment>
<feature type="site" description="Lowers pKa of active site Tyr" evidence="5">
    <location>
        <position position="81"/>
    </location>
</feature>
<protein>
    <submittedName>
        <fullName evidence="7">Zgc:110366</fullName>
    </submittedName>
</protein>
<dbReference type="PANTHER" id="PTHR43827">
    <property type="entry name" value="2,5-DIKETO-D-GLUCONIC ACID REDUCTASE"/>
    <property type="match status" value="1"/>
</dbReference>
<dbReference type="SUPFAM" id="SSF51430">
    <property type="entry name" value="NAD(P)-linked oxidoreductase"/>
    <property type="match status" value="1"/>
</dbReference>
<dbReference type="InterPro" id="IPR018170">
    <property type="entry name" value="Aldo/ket_reductase_CS"/>
</dbReference>
<dbReference type="AlphaFoldDB" id="A0A665TNX3"/>
<dbReference type="GO" id="GO:0016491">
    <property type="term" value="F:oxidoreductase activity"/>
    <property type="evidence" value="ECO:0007669"/>
    <property type="project" value="UniProtKB-KW"/>
</dbReference>
<dbReference type="PRINTS" id="PR00069">
    <property type="entry name" value="ALDKETRDTASE"/>
</dbReference>
<organism evidence="7 8">
    <name type="scientific">Echeneis naucrates</name>
    <name type="common">Live sharksucker</name>
    <dbReference type="NCBI Taxonomy" id="173247"/>
    <lineage>
        <taxon>Eukaryota</taxon>
        <taxon>Metazoa</taxon>
        <taxon>Chordata</taxon>
        <taxon>Craniata</taxon>
        <taxon>Vertebrata</taxon>
        <taxon>Euteleostomi</taxon>
        <taxon>Actinopterygii</taxon>
        <taxon>Neopterygii</taxon>
        <taxon>Teleostei</taxon>
        <taxon>Neoteleostei</taxon>
        <taxon>Acanthomorphata</taxon>
        <taxon>Carangaria</taxon>
        <taxon>Carangiformes</taxon>
        <taxon>Echeneidae</taxon>
        <taxon>Echeneis</taxon>
    </lineage>
</organism>
<accession>A0A665TNX3</accession>
<reference evidence="7" key="1">
    <citation type="submission" date="2021-04" db="EMBL/GenBank/DDBJ databases">
        <authorList>
            <consortium name="Wellcome Sanger Institute Data Sharing"/>
        </authorList>
    </citation>
    <scope>NUCLEOTIDE SEQUENCE [LARGE SCALE GENOMIC DNA]</scope>
</reference>
<keyword evidence="8" id="KW-1185">Reference proteome</keyword>
<dbReference type="PROSITE" id="PS00062">
    <property type="entry name" value="ALDOKETO_REDUCTASE_2"/>
    <property type="match status" value="1"/>
</dbReference>
<evidence type="ECO:0000256" key="1">
    <source>
        <dbReference type="ARBA" id="ARBA00007905"/>
    </source>
</evidence>
<name>A0A665TNX3_ECHNA</name>
<dbReference type="InterPro" id="IPR036812">
    <property type="entry name" value="NAD(P)_OxRdtase_dom_sf"/>
</dbReference>
<evidence type="ECO:0000313" key="7">
    <source>
        <dbReference type="Ensembl" id="ENSENLP00000009268.1"/>
    </source>
</evidence>
<dbReference type="Pfam" id="PF00248">
    <property type="entry name" value="Aldo_ket_red"/>
    <property type="match status" value="1"/>
</dbReference>
<dbReference type="CDD" id="cd19135">
    <property type="entry name" value="AKR_CeZK1290-like"/>
    <property type="match status" value="1"/>
</dbReference>
<feature type="active site" description="Proton donor" evidence="3">
    <location>
        <position position="56"/>
    </location>
</feature>
<dbReference type="PIRSF" id="PIRSF000097">
    <property type="entry name" value="AKR"/>
    <property type="match status" value="1"/>
</dbReference>
<reference evidence="7" key="3">
    <citation type="submission" date="2025-09" db="UniProtKB">
        <authorList>
            <consortium name="Ensembl"/>
        </authorList>
    </citation>
    <scope>IDENTIFICATION</scope>
</reference>
<evidence type="ECO:0000256" key="5">
    <source>
        <dbReference type="PIRSR" id="PIRSR000097-3"/>
    </source>
</evidence>
<dbReference type="InterPro" id="IPR023210">
    <property type="entry name" value="NADP_OxRdtase_dom"/>
</dbReference>
<gene>
    <name evidence="7" type="primary">zgc:110366</name>
</gene>
<reference evidence="7" key="2">
    <citation type="submission" date="2025-08" db="UniProtKB">
        <authorList>
            <consortium name="Ensembl"/>
        </authorList>
    </citation>
    <scope>IDENTIFICATION</scope>
</reference>
<evidence type="ECO:0000256" key="2">
    <source>
        <dbReference type="ARBA" id="ARBA00023002"/>
    </source>
</evidence>
<proteinExistence type="inferred from homology"/>
<evidence type="ECO:0000256" key="4">
    <source>
        <dbReference type="PIRSR" id="PIRSR000097-2"/>
    </source>
</evidence>
<sequence length="306" mass="34716">MSDVPQLIFPTVPLSNGLQIPIVGLGTSHHGGYSQDAIVYALTECGIRHIDTAKRYGCEEKLGKDIGQSGVARSDLWLTNKLWPADYTYTVAKKACLDSCSLMGVEYFDLFLMHWPGSFHSHCSNREMRAETWRALEELYKEGVCRAIGVSNFMVHHLEQLKEDCSIMPHVNQVEYHPFQQPNHLIEYCRQEGIVFEGYSPLAKGQALSNRTVLQIAEKHRRTPAQICIRWCIQVVPLSSLPLDWHMCFCEFLSTAIVLLFYFSQNGVVTIPKSTKKKRIQENCQVSEKSKFVGFSNAANCFKCSK</sequence>
<evidence type="ECO:0000313" key="8">
    <source>
        <dbReference type="Proteomes" id="UP000472264"/>
    </source>
</evidence>
<dbReference type="Ensembl" id="ENSENLT00000009713.1">
    <property type="protein sequence ID" value="ENSENLP00000009268.1"/>
    <property type="gene ID" value="ENSENLG00000004481.1"/>
</dbReference>
<feature type="binding site" evidence="4">
    <location>
        <position position="114"/>
    </location>
    <ligand>
        <name>substrate</name>
    </ligand>
</feature>
<evidence type="ECO:0000259" key="6">
    <source>
        <dbReference type="Pfam" id="PF00248"/>
    </source>
</evidence>
<dbReference type="InParanoid" id="A0A665TNX3"/>
<dbReference type="PANTHER" id="PTHR43827:SF10">
    <property type="entry name" value="ZGC:110366"/>
    <property type="match status" value="1"/>
</dbReference>
<dbReference type="PROSITE" id="PS00063">
    <property type="entry name" value="ALDOKETO_REDUCTASE_3"/>
    <property type="match status" value="1"/>
</dbReference>
<dbReference type="InterPro" id="IPR020471">
    <property type="entry name" value="AKR"/>
</dbReference>
<feature type="domain" description="NADP-dependent oxidoreductase" evidence="6">
    <location>
        <begin position="33"/>
        <end position="289"/>
    </location>
</feature>
<evidence type="ECO:0000256" key="3">
    <source>
        <dbReference type="PIRSR" id="PIRSR000097-1"/>
    </source>
</evidence>
<dbReference type="Gene3D" id="3.20.20.100">
    <property type="entry name" value="NADP-dependent oxidoreductase domain"/>
    <property type="match status" value="1"/>
</dbReference>
<keyword evidence="2" id="KW-0560">Oxidoreductase</keyword>
<dbReference type="FunFam" id="3.20.20.100:FF:000015">
    <property type="entry name" value="Oxidoreductase, aldo/keto reductase family"/>
    <property type="match status" value="1"/>
</dbReference>
<dbReference type="Proteomes" id="UP000472264">
    <property type="component" value="Chromosome 17"/>
</dbReference>